<gene>
    <name evidence="4" type="ORF">HRJ53_14085</name>
</gene>
<evidence type="ECO:0000256" key="1">
    <source>
        <dbReference type="ARBA" id="ARBA00022741"/>
    </source>
</evidence>
<evidence type="ECO:0000259" key="3">
    <source>
        <dbReference type="PROSITE" id="PS50125"/>
    </source>
</evidence>
<dbReference type="PROSITE" id="PS50125">
    <property type="entry name" value="GUANYLATE_CYCLASE_2"/>
    <property type="match status" value="1"/>
</dbReference>
<dbReference type="GO" id="GO:0005524">
    <property type="term" value="F:ATP binding"/>
    <property type="evidence" value="ECO:0007669"/>
    <property type="project" value="UniProtKB-KW"/>
</dbReference>
<organism evidence="4 5">
    <name type="scientific">Candidatus Acidiferrum panamense</name>
    <dbReference type="NCBI Taxonomy" id="2741543"/>
    <lineage>
        <taxon>Bacteria</taxon>
        <taxon>Pseudomonadati</taxon>
        <taxon>Acidobacteriota</taxon>
        <taxon>Terriglobia</taxon>
        <taxon>Candidatus Acidiferrales</taxon>
        <taxon>Candidatus Acidiferrum</taxon>
    </lineage>
</organism>
<evidence type="ECO:0000313" key="5">
    <source>
        <dbReference type="Proteomes" id="UP000567293"/>
    </source>
</evidence>
<keyword evidence="5" id="KW-1185">Reference proteome</keyword>
<feature type="domain" description="Guanylate cyclase" evidence="3">
    <location>
        <begin position="90"/>
        <end position="222"/>
    </location>
</feature>
<feature type="non-terminal residue" evidence="4">
    <location>
        <position position="323"/>
    </location>
</feature>
<dbReference type="PANTHER" id="PTHR16305:SF28">
    <property type="entry name" value="GUANYLATE CYCLASE DOMAIN-CONTAINING PROTEIN"/>
    <property type="match status" value="1"/>
</dbReference>
<dbReference type="Pfam" id="PF12773">
    <property type="entry name" value="DZR"/>
    <property type="match status" value="1"/>
</dbReference>
<dbReference type="GO" id="GO:0005737">
    <property type="term" value="C:cytoplasm"/>
    <property type="evidence" value="ECO:0007669"/>
    <property type="project" value="TreeGrafter"/>
</dbReference>
<comment type="caution">
    <text evidence="4">The sequence shown here is derived from an EMBL/GenBank/DDBJ whole genome shotgun (WGS) entry which is preliminary data.</text>
</comment>
<dbReference type="SUPFAM" id="SSF55073">
    <property type="entry name" value="Nucleotide cyclase"/>
    <property type="match status" value="1"/>
</dbReference>
<protein>
    <submittedName>
        <fullName evidence="4">Zinc ribbon domain-containing protein</fullName>
    </submittedName>
</protein>
<dbReference type="InterPro" id="IPR001054">
    <property type="entry name" value="A/G_cyclase"/>
</dbReference>
<name>A0A7V8SXL1_9BACT</name>
<evidence type="ECO:0000256" key="2">
    <source>
        <dbReference type="ARBA" id="ARBA00022840"/>
    </source>
</evidence>
<dbReference type="GO" id="GO:0035556">
    <property type="term" value="P:intracellular signal transduction"/>
    <property type="evidence" value="ECO:0007669"/>
    <property type="project" value="InterPro"/>
</dbReference>
<keyword evidence="2" id="KW-0067">ATP-binding</keyword>
<dbReference type="Gene3D" id="3.30.70.1230">
    <property type="entry name" value="Nucleotide cyclase"/>
    <property type="match status" value="1"/>
</dbReference>
<keyword evidence="1" id="KW-0547">Nucleotide-binding</keyword>
<sequence length="323" mass="34863">MECPSCRHDNDIEAKFCEQCAAPLTKACTNCGSPASRTAKFCAQCGHPLQPVAADESSRFASPRDYTPRHLAEKILTSRAALEGERKQVTVLFADIKSSTELVVDRDPEQTQTLIGPVIEAMMEAVHRYEGTVNQVLGDGIMALFGAPLASEDHAVRACYAALRMQESVKRYAEQVQQRHGIPLAIRVGLNSGEIVVRIVRNDLHMEYAAVGETVHLAARMEQAAKPGSVFTTANTVRLAEGYIDVKPLSSRSVKGLAKPVTAYEVIGAGAARTRLQVAVGRGLTSFVDRKLELEQLRSAQRLAKTGQAQVVAIVAEPGVGKS</sequence>
<dbReference type="Pfam" id="PF00211">
    <property type="entry name" value="Guanylate_cyc"/>
    <property type="match status" value="1"/>
</dbReference>
<dbReference type="InterPro" id="IPR029787">
    <property type="entry name" value="Nucleotide_cyclase"/>
</dbReference>
<dbReference type="InterPro" id="IPR025874">
    <property type="entry name" value="DZR"/>
</dbReference>
<dbReference type="CDD" id="cd07302">
    <property type="entry name" value="CHD"/>
    <property type="match status" value="1"/>
</dbReference>
<dbReference type="EMBL" id="JACDQQ010001360">
    <property type="protein sequence ID" value="MBA0086113.1"/>
    <property type="molecule type" value="Genomic_DNA"/>
</dbReference>
<dbReference type="AlphaFoldDB" id="A0A7V8SXL1"/>
<dbReference type="SMART" id="SM00044">
    <property type="entry name" value="CYCc"/>
    <property type="match status" value="1"/>
</dbReference>
<dbReference type="GO" id="GO:0009190">
    <property type="term" value="P:cyclic nucleotide biosynthetic process"/>
    <property type="evidence" value="ECO:0007669"/>
    <property type="project" value="InterPro"/>
</dbReference>
<dbReference type="Proteomes" id="UP000567293">
    <property type="component" value="Unassembled WGS sequence"/>
</dbReference>
<dbReference type="PANTHER" id="PTHR16305">
    <property type="entry name" value="TESTICULAR SOLUBLE ADENYLYL CYCLASE"/>
    <property type="match status" value="1"/>
</dbReference>
<accession>A0A7V8SXL1</accession>
<proteinExistence type="predicted"/>
<dbReference type="GO" id="GO:0004016">
    <property type="term" value="F:adenylate cyclase activity"/>
    <property type="evidence" value="ECO:0007669"/>
    <property type="project" value="UniProtKB-ARBA"/>
</dbReference>
<reference evidence="4" key="1">
    <citation type="submission" date="2020-06" db="EMBL/GenBank/DDBJ databases">
        <title>Legume-microbial interactions unlock mineral nutrients during tropical forest succession.</title>
        <authorList>
            <person name="Epihov D.Z."/>
        </authorList>
    </citation>
    <scope>NUCLEOTIDE SEQUENCE [LARGE SCALE GENOMIC DNA]</scope>
    <source>
        <strain evidence="4">Pan2503</strain>
    </source>
</reference>
<evidence type="ECO:0000313" key="4">
    <source>
        <dbReference type="EMBL" id="MBA0086113.1"/>
    </source>
</evidence>